<name>A0A1E5XX96_9HYPH</name>
<dbReference type="InterPro" id="IPR028082">
    <property type="entry name" value="Peripla_BP_I"/>
</dbReference>
<dbReference type="PANTHER" id="PTHR30146">
    <property type="entry name" value="LACI-RELATED TRANSCRIPTIONAL REPRESSOR"/>
    <property type="match status" value="1"/>
</dbReference>
<keyword evidence="2" id="KW-0805">Transcription regulation</keyword>
<proteinExistence type="predicted"/>
<feature type="domain" description="HTH lacI-type" evidence="5">
    <location>
        <begin position="2"/>
        <end position="56"/>
    </location>
</feature>
<evidence type="ECO:0000256" key="1">
    <source>
        <dbReference type="ARBA" id="ARBA00022491"/>
    </source>
</evidence>
<dbReference type="Gene3D" id="1.10.260.40">
    <property type="entry name" value="lambda repressor-like DNA-binding domains"/>
    <property type="match status" value="1"/>
</dbReference>
<dbReference type="PANTHER" id="PTHR30146:SF148">
    <property type="entry name" value="HTH-TYPE TRANSCRIPTIONAL REPRESSOR PURR-RELATED"/>
    <property type="match status" value="1"/>
</dbReference>
<dbReference type="GO" id="GO:0003700">
    <property type="term" value="F:DNA-binding transcription factor activity"/>
    <property type="evidence" value="ECO:0007669"/>
    <property type="project" value="TreeGrafter"/>
</dbReference>
<reference evidence="6 7" key="1">
    <citation type="journal article" date="2015" name="Genome Announc.">
        <title>Genome Assemblies of Three Soil-Associated Devosia species: D. insulae, D. limi, and D. soli.</title>
        <authorList>
            <person name="Hassan Y.I."/>
            <person name="Lepp D."/>
            <person name="Zhou T."/>
        </authorList>
    </citation>
    <scope>NUCLEOTIDE SEQUENCE [LARGE SCALE GENOMIC DNA]</scope>
    <source>
        <strain evidence="6 7">DS-56</strain>
    </source>
</reference>
<dbReference type="GO" id="GO:0000976">
    <property type="term" value="F:transcription cis-regulatory region binding"/>
    <property type="evidence" value="ECO:0007669"/>
    <property type="project" value="TreeGrafter"/>
</dbReference>
<keyword evidence="4" id="KW-0804">Transcription</keyword>
<keyword evidence="3" id="KW-0238">DNA-binding</keyword>
<evidence type="ECO:0000256" key="3">
    <source>
        <dbReference type="ARBA" id="ARBA00023125"/>
    </source>
</evidence>
<dbReference type="Proteomes" id="UP000095463">
    <property type="component" value="Unassembled WGS sequence"/>
</dbReference>
<evidence type="ECO:0000256" key="4">
    <source>
        <dbReference type="ARBA" id="ARBA00023163"/>
    </source>
</evidence>
<dbReference type="SUPFAM" id="SSF47413">
    <property type="entry name" value="lambda repressor-like DNA-binding domains"/>
    <property type="match status" value="1"/>
</dbReference>
<comment type="caution">
    <text evidence="6">The sequence shown here is derived from an EMBL/GenBank/DDBJ whole genome shotgun (WGS) entry which is preliminary data.</text>
</comment>
<evidence type="ECO:0000256" key="2">
    <source>
        <dbReference type="ARBA" id="ARBA00023015"/>
    </source>
</evidence>
<dbReference type="EMBL" id="LAJE02000009">
    <property type="protein sequence ID" value="OEO33238.1"/>
    <property type="molecule type" value="Genomic_DNA"/>
</dbReference>
<keyword evidence="7" id="KW-1185">Reference proteome</keyword>
<gene>
    <name evidence="6" type="ORF">VW23_007560</name>
</gene>
<evidence type="ECO:0000259" key="5">
    <source>
        <dbReference type="PROSITE" id="PS50932"/>
    </source>
</evidence>
<accession>A0A1E5XX96</accession>
<dbReference type="Gene3D" id="3.40.50.2300">
    <property type="match status" value="2"/>
</dbReference>
<dbReference type="InterPro" id="IPR010982">
    <property type="entry name" value="Lambda_DNA-bd_dom_sf"/>
</dbReference>
<dbReference type="RefSeq" id="WP_069907622.1">
    <property type="nucleotide sequence ID" value="NZ_LAJE02000009.1"/>
</dbReference>
<dbReference type="InterPro" id="IPR046335">
    <property type="entry name" value="LacI/GalR-like_sensor"/>
</dbReference>
<dbReference type="PROSITE" id="PS50932">
    <property type="entry name" value="HTH_LACI_2"/>
    <property type="match status" value="1"/>
</dbReference>
<dbReference type="PROSITE" id="PS00356">
    <property type="entry name" value="HTH_LACI_1"/>
    <property type="match status" value="1"/>
</dbReference>
<dbReference type="PRINTS" id="PR00036">
    <property type="entry name" value="HTHLACI"/>
</dbReference>
<evidence type="ECO:0000313" key="7">
    <source>
        <dbReference type="Proteomes" id="UP000095463"/>
    </source>
</evidence>
<dbReference type="InterPro" id="IPR000843">
    <property type="entry name" value="HTH_LacI"/>
</dbReference>
<dbReference type="SMART" id="SM00354">
    <property type="entry name" value="HTH_LACI"/>
    <property type="match status" value="1"/>
</dbReference>
<sequence length="351" mass="38062">MVSIKDVARVAGVSDKTVSRVVNGEPNVTADTIEKVQLAIADLGYIPNLAARSIRSNRTNIIGIITDFISTTPYSGDIVRGVQDWAGANGRTVLLANTDGDPTRETNVWRTFKAHRIDGVLYVAMYHRVVVPAAGEVSIPTVLVNSHPEDGYVYPSIEPDDFGGSYALTEHLIALGHRRIGYIRLNPLLLGANQRLDAFLTAAQAGGIAESDLVIRLGMEGPVGRETNYVYREALDMLSMPDRPTALVCGNDEMALQAYLAALSLGLRVPDDITIVGFDDFRTVSLGLKPELTTVALPYYDLGWQGANMLDQLVHGKGSETERRILKCLVVARQSSARRGDATPRQAIGSF</sequence>
<dbReference type="CDD" id="cd06288">
    <property type="entry name" value="PBP1_sucrose_transcription_regulator"/>
    <property type="match status" value="1"/>
</dbReference>
<dbReference type="AlphaFoldDB" id="A0A1E5XX96"/>
<keyword evidence="1" id="KW-0678">Repressor</keyword>
<dbReference type="SUPFAM" id="SSF53822">
    <property type="entry name" value="Periplasmic binding protein-like I"/>
    <property type="match status" value="1"/>
</dbReference>
<protein>
    <submittedName>
        <fullName evidence="6">LacI family transcriptional regulator</fullName>
    </submittedName>
</protein>
<organism evidence="6 7">
    <name type="scientific">Devosia insulae DS-56</name>
    <dbReference type="NCBI Taxonomy" id="1116389"/>
    <lineage>
        <taxon>Bacteria</taxon>
        <taxon>Pseudomonadati</taxon>
        <taxon>Pseudomonadota</taxon>
        <taxon>Alphaproteobacteria</taxon>
        <taxon>Hyphomicrobiales</taxon>
        <taxon>Devosiaceae</taxon>
        <taxon>Devosia</taxon>
    </lineage>
</organism>
<dbReference type="OrthoDB" id="9798934at2"/>
<dbReference type="Pfam" id="PF13377">
    <property type="entry name" value="Peripla_BP_3"/>
    <property type="match status" value="1"/>
</dbReference>
<dbReference type="Pfam" id="PF00356">
    <property type="entry name" value="LacI"/>
    <property type="match status" value="1"/>
</dbReference>
<evidence type="ECO:0000313" key="6">
    <source>
        <dbReference type="EMBL" id="OEO33238.1"/>
    </source>
</evidence>
<dbReference type="CDD" id="cd01392">
    <property type="entry name" value="HTH_LacI"/>
    <property type="match status" value="1"/>
</dbReference>